<keyword evidence="9" id="KW-1185">Reference proteome</keyword>
<evidence type="ECO:0000256" key="7">
    <source>
        <dbReference type="ARBA" id="ARBA00023237"/>
    </source>
</evidence>
<dbReference type="AlphaFoldDB" id="A0A7L5BW00"/>
<name>A0A7L5BW00_9RHOB</name>
<sequence length="542" mass="59180">MSQPQGDGANIVELDVNDLLDRMLARSNQLKAFSDLPLIREAVVREAEDRCDTFIFGEADVRTADDIRSSTLEPGTSGSAPDNLEEDEFGIEVGLRQPLITGGEVRLSQRFGGRDSNSEFFVPDDQAESEIRLELRQPLLEGAGVTVNSAPIQLAQLERDRSGAELQRQIDTQMLEALRTYWALYSERSRVLQRQRLIADLGGISARLSSRAGFNALPGETAQARAALRKAEAALIRARAGVDNSEARLAALLSDGSLYRRDIEIIPAQPVMVEFIDAPLDDVSILALENRPEVKVVALELRGAEIRTEVARNRLLPDLDLFASASSAGLQGDYDFDRAFGKQFGQTGIDAAVGVRFEIPIGNTTDKARYDRRRVEARQLTSRLRNVSDSVLLETQVAVREVRTSYEEMRAREAELSAINSELSALRSLAVNGAEGGSAFLATLISSYEDRANAGERPMLSAVSYTPALYTLENVAGTMLSVRDIRAERVNTNNLDYIRLVRGNVPPPPGESVSPDILTDPDAILDASTIPNAVDDAAPEAE</sequence>
<dbReference type="SUPFAM" id="SSF56954">
    <property type="entry name" value="Outer membrane efflux proteins (OEP)"/>
    <property type="match status" value="1"/>
</dbReference>
<dbReference type="Proteomes" id="UP000503336">
    <property type="component" value="Chromosome"/>
</dbReference>
<dbReference type="GO" id="GO:0009279">
    <property type="term" value="C:cell outer membrane"/>
    <property type="evidence" value="ECO:0007669"/>
    <property type="project" value="UniProtKB-SubCell"/>
</dbReference>
<dbReference type="Gene3D" id="1.20.1600.10">
    <property type="entry name" value="Outer membrane efflux proteins (OEP)"/>
    <property type="match status" value="1"/>
</dbReference>
<dbReference type="KEGG" id="hdh:G5B40_11625"/>
<reference evidence="8 9" key="1">
    <citation type="submission" date="2020-02" db="EMBL/GenBank/DDBJ databases">
        <title>complete genome sequence of Rhodobacteraceae bacterium.</title>
        <authorList>
            <person name="Park J."/>
            <person name="Kim Y.-S."/>
            <person name="Kim K.-H."/>
        </authorList>
    </citation>
    <scope>NUCLEOTIDE SEQUENCE [LARGE SCALE GENOMIC DNA]</scope>
    <source>
        <strain evidence="8 9">RR4-56</strain>
    </source>
</reference>
<evidence type="ECO:0000256" key="6">
    <source>
        <dbReference type="ARBA" id="ARBA00023136"/>
    </source>
</evidence>
<dbReference type="InterPro" id="IPR051906">
    <property type="entry name" value="TolC-like"/>
</dbReference>
<dbReference type="EMBL" id="CP049056">
    <property type="protein sequence ID" value="QIE56045.1"/>
    <property type="molecule type" value="Genomic_DNA"/>
</dbReference>
<proteinExistence type="inferred from homology"/>
<dbReference type="PANTHER" id="PTHR30026">
    <property type="entry name" value="OUTER MEMBRANE PROTEIN TOLC"/>
    <property type="match status" value="1"/>
</dbReference>
<comment type="similarity">
    <text evidence="2">Belongs to the outer membrane factor (OMF) (TC 1.B.17) family.</text>
</comment>
<evidence type="ECO:0000256" key="5">
    <source>
        <dbReference type="ARBA" id="ARBA00022692"/>
    </source>
</evidence>
<keyword evidence="5" id="KW-0812">Transmembrane</keyword>
<comment type="subcellular location">
    <subcellularLocation>
        <location evidence="1">Cell outer membrane</location>
    </subcellularLocation>
</comment>
<evidence type="ECO:0000256" key="3">
    <source>
        <dbReference type="ARBA" id="ARBA00022448"/>
    </source>
</evidence>
<keyword evidence="3" id="KW-0813">Transport</keyword>
<gene>
    <name evidence="8" type="ORF">G5B40_11625</name>
</gene>
<protein>
    <submittedName>
        <fullName evidence="8">TolC family protein</fullName>
    </submittedName>
</protein>
<dbReference type="PANTHER" id="PTHR30026:SF23">
    <property type="entry name" value="TO APRF-PUTATIVE OUTER MEMBRANE EFFLUX PROTEIN OR SECRETED ALKALINE PHOSPHATASE-RELATED"/>
    <property type="match status" value="1"/>
</dbReference>
<dbReference type="RefSeq" id="WP_165098752.1">
    <property type="nucleotide sequence ID" value="NZ_CP049056.1"/>
</dbReference>
<evidence type="ECO:0000313" key="9">
    <source>
        <dbReference type="Proteomes" id="UP000503336"/>
    </source>
</evidence>
<evidence type="ECO:0000256" key="1">
    <source>
        <dbReference type="ARBA" id="ARBA00004442"/>
    </source>
</evidence>
<keyword evidence="4" id="KW-1134">Transmembrane beta strand</keyword>
<organism evidence="8 9">
    <name type="scientific">Pikeienuella piscinae</name>
    <dbReference type="NCBI Taxonomy" id="2748098"/>
    <lineage>
        <taxon>Bacteria</taxon>
        <taxon>Pseudomonadati</taxon>
        <taxon>Pseudomonadota</taxon>
        <taxon>Alphaproteobacteria</taxon>
        <taxon>Rhodobacterales</taxon>
        <taxon>Paracoccaceae</taxon>
        <taxon>Pikeienuella</taxon>
    </lineage>
</organism>
<dbReference type="InterPro" id="IPR003423">
    <property type="entry name" value="OMP_efflux"/>
</dbReference>
<dbReference type="GO" id="GO:0015562">
    <property type="term" value="F:efflux transmembrane transporter activity"/>
    <property type="evidence" value="ECO:0007669"/>
    <property type="project" value="InterPro"/>
</dbReference>
<evidence type="ECO:0000256" key="2">
    <source>
        <dbReference type="ARBA" id="ARBA00007613"/>
    </source>
</evidence>
<evidence type="ECO:0000256" key="4">
    <source>
        <dbReference type="ARBA" id="ARBA00022452"/>
    </source>
</evidence>
<keyword evidence="7" id="KW-0998">Cell outer membrane</keyword>
<dbReference type="GO" id="GO:1990281">
    <property type="term" value="C:efflux pump complex"/>
    <property type="evidence" value="ECO:0007669"/>
    <property type="project" value="TreeGrafter"/>
</dbReference>
<evidence type="ECO:0000313" key="8">
    <source>
        <dbReference type="EMBL" id="QIE56045.1"/>
    </source>
</evidence>
<dbReference type="GO" id="GO:0015288">
    <property type="term" value="F:porin activity"/>
    <property type="evidence" value="ECO:0007669"/>
    <property type="project" value="TreeGrafter"/>
</dbReference>
<dbReference type="Pfam" id="PF02321">
    <property type="entry name" value="OEP"/>
    <property type="match status" value="1"/>
</dbReference>
<keyword evidence="6" id="KW-0472">Membrane</keyword>
<accession>A0A7L5BW00</accession>